<dbReference type="AlphaFoldDB" id="A0A2P2JDZ6"/>
<organism evidence="1">
    <name type="scientific">Rhizophora mucronata</name>
    <name type="common">Asiatic mangrove</name>
    <dbReference type="NCBI Taxonomy" id="61149"/>
    <lineage>
        <taxon>Eukaryota</taxon>
        <taxon>Viridiplantae</taxon>
        <taxon>Streptophyta</taxon>
        <taxon>Embryophyta</taxon>
        <taxon>Tracheophyta</taxon>
        <taxon>Spermatophyta</taxon>
        <taxon>Magnoliopsida</taxon>
        <taxon>eudicotyledons</taxon>
        <taxon>Gunneridae</taxon>
        <taxon>Pentapetalae</taxon>
        <taxon>rosids</taxon>
        <taxon>fabids</taxon>
        <taxon>Malpighiales</taxon>
        <taxon>Rhizophoraceae</taxon>
        <taxon>Rhizophora</taxon>
    </lineage>
</organism>
<reference evidence="1" key="1">
    <citation type="submission" date="2018-02" db="EMBL/GenBank/DDBJ databases">
        <title>Rhizophora mucronata_Transcriptome.</title>
        <authorList>
            <person name="Meera S.P."/>
            <person name="Sreeshan A."/>
            <person name="Augustine A."/>
        </authorList>
    </citation>
    <scope>NUCLEOTIDE SEQUENCE</scope>
    <source>
        <tissue evidence="1">Leaf</tissue>
    </source>
</reference>
<name>A0A2P2JDZ6_RHIMU</name>
<proteinExistence type="predicted"/>
<evidence type="ECO:0000313" key="1">
    <source>
        <dbReference type="EMBL" id="MBW91677.1"/>
    </source>
</evidence>
<accession>A0A2P2JDZ6</accession>
<protein>
    <submittedName>
        <fullName evidence="1">Uncharacterized protein</fullName>
    </submittedName>
</protein>
<dbReference type="EMBL" id="GGEC01011194">
    <property type="protein sequence ID" value="MBW91677.1"/>
    <property type="molecule type" value="Transcribed_RNA"/>
</dbReference>
<sequence>MNLLFLHTINHTTLVSSITIISLYLSKITTNGEEGSTIATHMAVMFI</sequence>